<evidence type="ECO:0008006" key="3">
    <source>
        <dbReference type="Google" id="ProtNLM"/>
    </source>
</evidence>
<dbReference type="Pfam" id="PF07285">
    <property type="entry name" value="DUF1444"/>
    <property type="match status" value="1"/>
</dbReference>
<name>A0ABP9BSP1_9GAMM</name>
<evidence type="ECO:0000313" key="2">
    <source>
        <dbReference type="Proteomes" id="UP001499959"/>
    </source>
</evidence>
<gene>
    <name evidence="1" type="ORF">GCM10023307_27890</name>
</gene>
<dbReference type="RefSeq" id="WP_345303935.1">
    <property type="nucleotide sequence ID" value="NZ_BAABJE010000014.1"/>
</dbReference>
<accession>A0ABP9BSP1</accession>
<comment type="caution">
    <text evidence="1">The sequence shown here is derived from an EMBL/GenBank/DDBJ whole genome shotgun (WGS) entry which is preliminary data.</text>
</comment>
<proteinExistence type="predicted"/>
<reference evidence="2" key="1">
    <citation type="journal article" date="2019" name="Int. J. Syst. Evol. Microbiol.">
        <title>The Global Catalogue of Microorganisms (GCM) 10K type strain sequencing project: providing services to taxonomists for standard genome sequencing and annotation.</title>
        <authorList>
            <consortium name="The Broad Institute Genomics Platform"/>
            <consortium name="The Broad Institute Genome Sequencing Center for Infectious Disease"/>
            <person name="Wu L."/>
            <person name="Ma J."/>
        </authorList>
    </citation>
    <scope>NUCLEOTIDE SEQUENCE [LARGE SCALE GENOMIC DNA]</scope>
    <source>
        <strain evidence="2">JCM 18204</strain>
    </source>
</reference>
<dbReference type="Proteomes" id="UP001499959">
    <property type="component" value="Unassembled WGS sequence"/>
</dbReference>
<organism evidence="1 2">
    <name type="scientific">Lysobacter hankyongensis</name>
    <dbReference type="NCBI Taxonomy" id="1176535"/>
    <lineage>
        <taxon>Bacteria</taxon>
        <taxon>Pseudomonadati</taxon>
        <taxon>Pseudomonadota</taxon>
        <taxon>Gammaproteobacteria</taxon>
        <taxon>Lysobacterales</taxon>
        <taxon>Lysobacteraceae</taxon>
        <taxon>Lysobacter</taxon>
    </lineage>
</organism>
<dbReference type="EMBL" id="BAABJE010000014">
    <property type="protein sequence ID" value="GAA4799945.1"/>
    <property type="molecule type" value="Genomic_DNA"/>
</dbReference>
<evidence type="ECO:0000313" key="1">
    <source>
        <dbReference type="EMBL" id="GAA4799945.1"/>
    </source>
</evidence>
<protein>
    <recommendedName>
        <fullName evidence="3">DUF1444 family protein</fullName>
    </recommendedName>
</protein>
<sequence length="279" mass="31306">MQRFFSALRALFGGARPVPAMTRAEFTDEVARRVRVAVPEIEVKVVGELELAIDMTDEGGNRAFLHNAYQMYQGESPKRRDDLIDRFVASFAEAAKGLERSPEAIIPVVKDRAWLVEIETSMRQMGGEGQDKVYEHLNDDLVVVYAIDTPSNIAYLSPEELARLGVERDALRALAVRNLRGLLPGIEVQRGEKLNMITADGNYEASLLLFSDLWEREREKLRGDPVAAVPARDLLLFADAADADAVAQLRQLATKMREEAAYSLTDRLFVLRDGQWLPF</sequence>
<dbReference type="InterPro" id="IPR010838">
    <property type="entry name" value="DUF1444"/>
</dbReference>
<keyword evidence="2" id="KW-1185">Reference proteome</keyword>